<dbReference type="OrthoDB" id="1913432at2"/>
<keyword evidence="2" id="KW-1185">Reference proteome</keyword>
<sequence length="205" mass="23888">MVHLWYKDMYLLFRKNWWIILLGTWLLQGFTFRDPFDSLMMGVFVSGWAFYFIELPEKREKQQTLLASLPVSRQDLVKSKYLFLLTYAGMWVIITTLLNLVHVYNPFSRVTQFITILDLLSLFCMITLLGAVHFLLQLTKHFTKVGGLMPLAIILLNTNSFLTNIRSNVGLFTSLYVTIFAGISLVLVIISYLIHLKVYSKRDFI</sequence>
<dbReference type="Pfam" id="PF13346">
    <property type="entry name" value="ABC2_membrane_5"/>
    <property type="match status" value="1"/>
</dbReference>
<dbReference type="InterPro" id="IPR025699">
    <property type="entry name" value="ABC2_memb-like"/>
</dbReference>
<accession>A0A502HH77</accession>
<organism evidence="1 2">
    <name type="scientific">Brevibacillus laterosporus</name>
    <name type="common">Bacillus laterosporus</name>
    <dbReference type="NCBI Taxonomy" id="1465"/>
    <lineage>
        <taxon>Bacteria</taxon>
        <taxon>Bacillati</taxon>
        <taxon>Bacillota</taxon>
        <taxon>Bacilli</taxon>
        <taxon>Bacillales</taxon>
        <taxon>Paenibacillaceae</taxon>
        <taxon>Brevibacillus</taxon>
    </lineage>
</organism>
<dbReference type="AlphaFoldDB" id="A0A502HH77"/>
<dbReference type="Proteomes" id="UP000319432">
    <property type="component" value="Chromosome"/>
</dbReference>
<protein>
    <submittedName>
        <fullName evidence="1">ABC-2 transporter permease</fullName>
    </submittedName>
</protein>
<dbReference type="EMBL" id="CP033464">
    <property type="protein sequence ID" value="QDX93277.1"/>
    <property type="molecule type" value="Genomic_DNA"/>
</dbReference>
<reference evidence="1 2" key="1">
    <citation type="submission" date="2018-11" db="EMBL/GenBank/DDBJ databases">
        <title>Phylogenetic determinants of toxin gene distribution in genomes of Brevibacillus laterosporus.</title>
        <authorList>
            <person name="Glare T.R."/>
            <person name="Durrant A."/>
            <person name="Berry C."/>
            <person name="Palma L."/>
            <person name="Ormskirk M."/>
            <person name="Cox M.O."/>
        </authorList>
    </citation>
    <scope>NUCLEOTIDE SEQUENCE [LARGE SCALE GENOMIC DNA]</scope>
    <source>
        <strain evidence="1 2">1821L</strain>
    </source>
</reference>
<gene>
    <name evidence="1" type="ORF">EEL30_13775</name>
</gene>
<name>A0A502HH77_BRELA</name>
<proteinExistence type="predicted"/>
<evidence type="ECO:0000313" key="1">
    <source>
        <dbReference type="EMBL" id="QDX93277.1"/>
    </source>
</evidence>
<evidence type="ECO:0000313" key="2">
    <source>
        <dbReference type="Proteomes" id="UP000319432"/>
    </source>
</evidence>